<feature type="region of interest" description="Disordered" evidence="4">
    <location>
        <begin position="168"/>
        <end position="198"/>
    </location>
</feature>
<dbReference type="AlphaFoldDB" id="A0A084G465"/>
<accession>A0A084G465</accession>
<feature type="region of interest" description="Disordered" evidence="4">
    <location>
        <begin position="566"/>
        <end position="624"/>
    </location>
</feature>
<feature type="repeat" description="ANK" evidence="3">
    <location>
        <begin position="252"/>
        <end position="287"/>
    </location>
</feature>
<dbReference type="GeneID" id="27725442"/>
<dbReference type="HOGENOM" id="CLU_390366_0_0_1"/>
<dbReference type="EMBL" id="JOWA01000102">
    <property type="protein sequence ID" value="KEZ42127.1"/>
    <property type="molecule type" value="Genomic_DNA"/>
</dbReference>
<protein>
    <submittedName>
        <fullName evidence="5">Uncharacterized protein</fullName>
    </submittedName>
</protein>
<evidence type="ECO:0000256" key="2">
    <source>
        <dbReference type="ARBA" id="ARBA00023043"/>
    </source>
</evidence>
<evidence type="ECO:0000256" key="3">
    <source>
        <dbReference type="PROSITE-ProRule" id="PRU00023"/>
    </source>
</evidence>
<feature type="repeat" description="ANK" evidence="3">
    <location>
        <begin position="463"/>
        <end position="495"/>
    </location>
</feature>
<feature type="region of interest" description="Disordered" evidence="4">
    <location>
        <begin position="659"/>
        <end position="686"/>
    </location>
</feature>
<keyword evidence="6" id="KW-1185">Reference proteome</keyword>
<evidence type="ECO:0000313" key="6">
    <source>
        <dbReference type="Proteomes" id="UP000028545"/>
    </source>
</evidence>
<keyword evidence="1" id="KW-0677">Repeat</keyword>
<feature type="compositionally biased region" description="Polar residues" evidence="4">
    <location>
        <begin position="579"/>
        <end position="595"/>
    </location>
</feature>
<evidence type="ECO:0000256" key="1">
    <source>
        <dbReference type="ARBA" id="ARBA00022737"/>
    </source>
</evidence>
<dbReference type="PROSITE" id="PS50088">
    <property type="entry name" value="ANK_REPEAT"/>
    <property type="match status" value="2"/>
</dbReference>
<evidence type="ECO:0000313" key="5">
    <source>
        <dbReference type="EMBL" id="KEZ42127.1"/>
    </source>
</evidence>
<gene>
    <name evidence="5" type="ORF">SAPIO_CDS6370</name>
</gene>
<organism evidence="5 6">
    <name type="scientific">Pseudallescheria apiosperma</name>
    <name type="common">Scedosporium apiospermum</name>
    <dbReference type="NCBI Taxonomy" id="563466"/>
    <lineage>
        <taxon>Eukaryota</taxon>
        <taxon>Fungi</taxon>
        <taxon>Dikarya</taxon>
        <taxon>Ascomycota</taxon>
        <taxon>Pezizomycotina</taxon>
        <taxon>Sordariomycetes</taxon>
        <taxon>Hypocreomycetidae</taxon>
        <taxon>Microascales</taxon>
        <taxon>Microascaceae</taxon>
        <taxon>Scedosporium</taxon>
    </lineage>
</organism>
<dbReference type="OrthoDB" id="5086500at2759"/>
<feature type="compositionally biased region" description="Basic and acidic residues" evidence="4">
    <location>
        <begin position="168"/>
        <end position="184"/>
    </location>
</feature>
<comment type="caution">
    <text evidence="5">The sequence shown here is derived from an EMBL/GenBank/DDBJ whole genome shotgun (WGS) entry which is preliminary data.</text>
</comment>
<dbReference type="InterPro" id="IPR002110">
    <property type="entry name" value="Ankyrin_rpt"/>
</dbReference>
<reference evidence="5 6" key="1">
    <citation type="journal article" date="2014" name="Genome Announc.">
        <title>Draft genome sequence of the pathogenic fungus Scedosporium apiospermum.</title>
        <authorList>
            <person name="Vandeputte P."/>
            <person name="Ghamrawi S."/>
            <person name="Rechenmann M."/>
            <person name="Iltis A."/>
            <person name="Giraud S."/>
            <person name="Fleury M."/>
            <person name="Thornton C."/>
            <person name="Delhaes L."/>
            <person name="Meyer W."/>
            <person name="Papon N."/>
            <person name="Bouchara J.P."/>
        </authorList>
    </citation>
    <scope>NUCLEOTIDE SEQUENCE [LARGE SCALE GENOMIC DNA]</scope>
    <source>
        <strain evidence="5 6">IHEM 14462</strain>
    </source>
</reference>
<dbReference type="SMART" id="SM00248">
    <property type="entry name" value="ANK"/>
    <property type="match status" value="7"/>
</dbReference>
<dbReference type="Proteomes" id="UP000028545">
    <property type="component" value="Unassembled WGS sequence"/>
</dbReference>
<dbReference type="InterPro" id="IPR036770">
    <property type="entry name" value="Ankyrin_rpt-contain_sf"/>
</dbReference>
<dbReference type="VEuPathDB" id="FungiDB:SAPIO_CDS6370"/>
<dbReference type="PANTHER" id="PTHR24198">
    <property type="entry name" value="ANKYRIN REPEAT AND PROTEIN KINASE DOMAIN-CONTAINING PROTEIN"/>
    <property type="match status" value="1"/>
</dbReference>
<evidence type="ECO:0000256" key="4">
    <source>
        <dbReference type="SAM" id="MobiDB-lite"/>
    </source>
</evidence>
<name>A0A084G465_PSEDA</name>
<dbReference type="RefSeq" id="XP_016641926.1">
    <property type="nucleotide sequence ID" value="XM_016788492.1"/>
</dbReference>
<dbReference type="Pfam" id="PF00023">
    <property type="entry name" value="Ank"/>
    <property type="match status" value="3"/>
</dbReference>
<sequence>MHSLFKCLRSESLGREGLRHAARWGFPRSARHFLARGVGANAEIDDGPYGPTAFHVAVAYKQFEVVDILLEALLKGPDAEAALPGWLCHAIFSQEMGLVARILGTGYVDTNACRLDLSERCPDSWVGKFPPDGYRPQYVLPLNCAIAARSTQAVRLLLEAGANVRGHDSINESGNHRLHEEGQARRSSPVPAKRRREGLSDQLPADVLLNLAVANRTPRQFDDLDIEILRLLCPRTPQPGQNQFLAPYSLRDGQTPLHFVAQCGARNARKVIQVLVSLGSNVDALDRFGRTPLLVACLNAASKNASDLPSIVSTVESLLILGANPNIADNEESTPLRVACKANSTNLVLTLVNSTALTEITDTQLDSLVPLARRDYTIAALLTGPGVQPSTALRLVSRFNQWPALERVIESFASQGQDLWAQPDNEDSLLHAILKHPSSWEREWFPWADIIERIPNVKAKDSQGHTLLEYAAQNGYTSCVSNLLDKGATFSILETWSYWSSLRQWRVSRHGRRSRNGAGAGKQRGIRKDILVRLFQHEQQVLGQEATGADSPTFKTYLTSGLKPFELLPDQFTPPPRKPTQNVPMSSPSSSTGNNRLKEASPRVSQAPGRRGPRNRWNSCGGDWDEPYVSRVVARARPSSSRLPGGYYGGGQYGGTSGGWSGGGGYAGDGGGSGGPGGDGGGSGGCGGCGSDGGCGGDGAGGDGGGG</sequence>
<dbReference type="KEGG" id="sapo:SAPIO_CDS6370"/>
<dbReference type="PROSITE" id="PS50297">
    <property type="entry name" value="ANK_REP_REGION"/>
    <property type="match status" value="2"/>
</dbReference>
<dbReference type="Gene3D" id="1.25.40.20">
    <property type="entry name" value="Ankyrin repeat-containing domain"/>
    <property type="match status" value="3"/>
</dbReference>
<dbReference type="SUPFAM" id="SSF48403">
    <property type="entry name" value="Ankyrin repeat"/>
    <property type="match status" value="1"/>
</dbReference>
<proteinExistence type="predicted"/>
<dbReference type="PANTHER" id="PTHR24198:SF165">
    <property type="entry name" value="ANKYRIN REPEAT-CONTAINING PROTEIN-RELATED"/>
    <property type="match status" value="1"/>
</dbReference>
<keyword evidence="2 3" id="KW-0040">ANK repeat</keyword>